<accession>A0A8S5PFI0</accession>
<dbReference type="Pfam" id="PF22530">
    <property type="entry name" value="Terminase-T7_RNaseH-like"/>
    <property type="match status" value="1"/>
</dbReference>
<evidence type="ECO:0000259" key="1">
    <source>
        <dbReference type="Pfam" id="PF22530"/>
    </source>
</evidence>
<dbReference type="EMBL" id="BK015400">
    <property type="protein sequence ID" value="DAE04972.1"/>
    <property type="molecule type" value="Genomic_DNA"/>
</dbReference>
<reference evidence="2" key="1">
    <citation type="journal article" date="2021" name="Proc. Natl. Acad. Sci. U.S.A.">
        <title>A Catalog of Tens of Thousands of Viruses from Human Metagenomes Reveals Hidden Associations with Chronic Diseases.</title>
        <authorList>
            <person name="Tisza M.J."/>
            <person name="Buck C.B."/>
        </authorList>
    </citation>
    <scope>NUCLEOTIDE SEQUENCE</scope>
    <source>
        <strain evidence="2">CtO0R2</strain>
    </source>
</reference>
<name>A0A8S5PFI0_9CAUD</name>
<sequence>MDNEKLISKIFFEIQKDPSDYRAYEDVFSLCRSIEESDFKLAHDTNAELRSYISRGMKTSAYAKLFDLYRRSLLFDAPYKFDSYLLYIEINRKPEERFYQPRRRILKQVVDNLQKLVDDELDELFISMPPRVGKTTILMFFVTWLIGRNSESSNLYSAYSDTITKAFYNGVLETIQDPVTYLWKDVFPSAKVVQTNSADETLNIDRKKRYPSLTCRSLYGTLNGACDCNGVEISDDLIGGIEEAMNKDRLMSAWSKVDNNLLPRAKEKAKILWCGTRWSMIDPAGLRMELLQNDERFKTRRFAVINLSALDENDESQFNYDYGVGFSTEYYQQRRASFERNNDMASWAAQYMGEPIERDGALFTPDDFRYYNGELPADVEPDRIFMAVDPAFGGGDFVASPVCYQYGEDIYVHDVVYDNRDKKVTQPLLVKAVMEHNVQAMQVEANKSTESYKEGIEEELKKQGYRLNITTKPAPTDKAKYQRIFDKAPDIREMMIFREPGKRDKAYSLFMQNVFSYKMLGKNKNDDAPDSLTMAVSMVRNPMGRCEVFRRTF</sequence>
<proteinExistence type="predicted"/>
<organism evidence="2">
    <name type="scientific">Siphoviridae sp. ctO0R2</name>
    <dbReference type="NCBI Taxonomy" id="2825476"/>
    <lineage>
        <taxon>Viruses</taxon>
        <taxon>Duplodnaviria</taxon>
        <taxon>Heunggongvirae</taxon>
        <taxon>Uroviricota</taxon>
        <taxon>Caudoviricetes</taxon>
    </lineage>
</organism>
<protein>
    <submittedName>
        <fullName evidence="2">Terminase</fullName>
    </submittedName>
</protein>
<evidence type="ECO:0000313" key="2">
    <source>
        <dbReference type="EMBL" id="DAE04972.1"/>
    </source>
</evidence>
<dbReference type="InterPro" id="IPR054762">
    <property type="entry name" value="Gp19_RNaseH-like"/>
</dbReference>
<feature type="domain" description="Terminase large subunit ribonuclease H-like" evidence="1">
    <location>
        <begin position="388"/>
        <end position="487"/>
    </location>
</feature>